<proteinExistence type="predicted"/>
<dbReference type="Proteomes" id="UP000632740">
    <property type="component" value="Unassembled WGS sequence"/>
</dbReference>
<dbReference type="EMBL" id="BONK01000003">
    <property type="protein sequence ID" value="GIG20374.1"/>
    <property type="molecule type" value="Genomic_DNA"/>
</dbReference>
<comment type="caution">
    <text evidence="3">The sequence shown here is derived from an EMBL/GenBank/DDBJ whole genome shotgun (WGS) entry which is preliminary data.</text>
</comment>
<dbReference type="Gene3D" id="3.30.70.60">
    <property type="match status" value="1"/>
</dbReference>
<evidence type="ECO:0000313" key="3">
    <source>
        <dbReference type="EMBL" id="GIG20374.1"/>
    </source>
</evidence>
<feature type="region of interest" description="Disordered" evidence="2">
    <location>
        <begin position="234"/>
        <end position="266"/>
    </location>
</feature>
<reference evidence="3" key="1">
    <citation type="submission" date="2021-01" db="EMBL/GenBank/DDBJ databases">
        <title>Whole genome shotgun sequence of Cellulomonas chitinilytica NBRC 110799.</title>
        <authorList>
            <person name="Komaki H."/>
            <person name="Tamura T."/>
        </authorList>
    </citation>
    <scope>NUCLEOTIDE SEQUENCE</scope>
    <source>
        <strain evidence="3">NBRC 110799</strain>
    </source>
</reference>
<organism evidence="3 4">
    <name type="scientific">Cellulomonas chitinilytica</name>
    <dbReference type="NCBI Taxonomy" id="398759"/>
    <lineage>
        <taxon>Bacteria</taxon>
        <taxon>Bacillati</taxon>
        <taxon>Actinomycetota</taxon>
        <taxon>Actinomycetes</taxon>
        <taxon>Micrococcales</taxon>
        <taxon>Cellulomonadaceae</taxon>
        <taxon>Cellulomonas</taxon>
    </lineage>
</organism>
<keyword evidence="4" id="KW-1185">Reference proteome</keyword>
<dbReference type="InterPro" id="IPR014717">
    <property type="entry name" value="Transl_elong_EF1B/ribsomal_bS6"/>
</dbReference>
<sequence>MVGAKKSTWVGGAVFVALVILAAAWFLAISPKMSSASDVRDQAEQTRQQNELLQMQVAKLKAEFEKLPEYKTELAALQTQIPTDVQLSEFLRQLDQIAVAHSVTITTLSPAAPTAVAAAVAEAPAPAPADGSTEAAPADGAADDAAGATVNDVAAALVPPGFTAIPVSITVLGSYDNTTGFLYDLQNVTPRLFLVTGFTGTAQKDNPASGGKPATSPGDQELLISGLMYSLPDPLATPPAADPAATPAPLQGAVPGKNPLVPIQGR</sequence>
<protein>
    <recommendedName>
        <fullName evidence="5">Pilus assembly protein PilO</fullName>
    </recommendedName>
</protein>
<keyword evidence="1" id="KW-0175">Coiled coil</keyword>
<name>A0A919P2R8_9CELL</name>
<accession>A0A919P2R8</accession>
<dbReference type="AlphaFoldDB" id="A0A919P2R8"/>
<evidence type="ECO:0000256" key="2">
    <source>
        <dbReference type="SAM" id="MobiDB-lite"/>
    </source>
</evidence>
<gene>
    <name evidence="3" type="ORF">Cch01nite_10980</name>
</gene>
<evidence type="ECO:0008006" key="5">
    <source>
        <dbReference type="Google" id="ProtNLM"/>
    </source>
</evidence>
<evidence type="ECO:0000256" key="1">
    <source>
        <dbReference type="SAM" id="Coils"/>
    </source>
</evidence>
<evidence type="ECO:0000313" key="4">
    <source>
        <dbReference type="Proteomes" id="UP000632740"/>
    </source>
</evidence>
<dbReference type="RefSeq" id="WP_203749675.1">
    <property type="nucleotide sequence ID" value="NZ_BONK01000003.1"/>
</dbReference>
<feature type="coiled-coil region" evidence="1">
    <location>
        <begin position="36"/>
        <end position="63"/>
    </location>
</feature>